<dbReference type="KEGG" id="sphu:SPPYR_2520"/>
<dbReference type="EMBL" id="LT598653">
    <property type="protein sequence ID" value="SBV33640.1"/>
    <property type="molecule type" value="Genomic_DNA"/>
</dbReference>
<organism evidence="1">
    <name type="scientific">uncultured Sphingopyxis sp</name>
    <dbReference type="NCBI Taxonomy" id="310581"/>
    <lineage>
        <taxon>Bacteria</taxon>
        <taxon>Pseudomonadati</taxon>
        <taxon>Pseudomonadota</taxon>
        <taxon>Alphaproteobacteria</taxon>
        <taxon>Sphingomonadales</taxon>
        <taxon>Sphingomonadaceae</taxon>
        <taxon>Sphingopyxis</taxon>
        <taxon>environmental samples</taxon>
    </lineage>
</organism>
<accession>A0A1Y5PUK4</accession>
<dbReference type="AlphaFoldDB" id="A0A1Y5PUK4"/>
<evidence type="ECO:0000313" key="1">
    <source>
        <dbReference type="EMBL" id="SBV33640.1"/>
    </source>
</evidence>
<gene>
    <name evidence="1" type="ORF">SPPYR_2520</name>
</gene>
<protein>
    <submittedName>
        <fullName evidence="1">Uncharacterized protein</fullName>
    </submittedName>
</protein>
<proteinExistence type="predicted"/>
<reference evidence="1" key="1">
    <citation type="submission" date="2016-03" db="EMBL/GenBank/DDBJ databases">
        <authorList>
            <person name="Ploux O."/>
        </authorList>
    </citation>
    <scope>NUCLEOTIDE SEQUENCE</scope>
    <source>
        <strain evidence="1">UC10</strain>
    </source>
</reference>
<name>A0A1Y5PUK4_9SPHN</name>
<sequence>MHRVEHVLDRQIGDQPFDLAPAREMEMVAEDAILLGARGGREAGFLAMQADQRMGVLDRGAIGKKGGWQVHRFLVHYSEPFPMPPRLTAPFPTVMNERVRLIAAPHRLTLRPRARPLCRRDLRV</sequence>